<keyword evidence="7" id="KW-0378">Hydrolase</keyword>
<dbReference type="PANTHER" id="PTHR11240">
    <property type="entry name" value="RIBONUCLEASE T2"/>
    <property type="match status" value="1"/>
</dbReference>
<evidence type="ECO:0000256" key="12">
    <source>
        <dbReference type="PIRSR" id="PIRSR633697-1"/>
    </source>
</evidence>
<dbReference type="InterPro" id="IPR036430">
    <property type="entry name" value="RNase_T2-like_sf"/>
</dbReference>
<evidence type="ECO:0000256" key="3">
    <source>
        <dbReference type="ARBA" id="ARBA00012571"/>
    </source>
</evidence>
<feature type="active site" evidence="12">
    <location>
        <position position="96"/>
    </location>
</feature>
<evidence type="ECO:0000313" key="15">
    <source>
        <dbReference type="EMBL" id="AOW07711.1"/>
    </source>
</evidence>
<dbReference type="PROSITE" id="PS00530">
    <property type="entry name" value="RNASE_T2_1"/>
    <property type="match status" value="1"/>
</dbReference>
<gene>
    <name evidence="16" type="ORF">B0I71DRAFT_131570</name>
    <name evidence="15" type="ORF">YALI1_F33273g</name>
</gene>
<evidence type="ECO:0000256" key="10">
    <source>
        <dbReference type="ARBA" id="ARBA00023239"/>
    </source>
</evidence>
<keyword evidence="14" id="KW-0732">Signal</keyword>
<evidence type="ECO:0000256" key="1">
    <source>
        <dbReference type="ARBA" id="ARBA00004410"/>
    </source>
</evidence>
<evidence type="ECO:0000256" key="13">
    <source>
        <dbReference type="RuleBase" id="RU004328"/>
    </source>
</evidence>
<dbReference type="RefSeq" id="XP_505885.1">
    <property type="nucleotide sequence ID" value="XM_505885.1"/>
</dbReference>
<dbReference type="GeneID" id="2907689"/>
<evidence type="ECO:0000256" key="5">
    <source>
        <dbReference type="ARBA" id="ARBA00022722"/>
    </source>
</evidence>
<keyword evidence="9" id="KW-0325">Glycoprotein</keyword>
<dbReference type="OMA" id="EDTCCFI"/>
<dbReference type="VEuPathDB" id="FungiDB:YALI1_F33273g"/>
<organism evidence="15 17">
    <name type="scientific">Yarrowia lipolytica</name>
    <name type="common">Candida lipolytica</name>
    <dbReference type="NCBI Taxonomy" id="4952"/>
    <lineage>
        <taxon>Eukaryota</taxon>
        <taxon>Fungi</taxon>
        <taxon>Dikarya</taxon>
        <taxon>Ascomycota</taxon>
        <taxon>Saccharomycotina</taxon>
        <taxon>Dipodascomycetes</taxon>
        <taxon>Dipodascales</taxon>
        <taxon>Dipodascales incertae sedis</taxon>
        <taxon>Yarrowia</taxon>
    </lineage>
</organism>
<sequence>MKFSSVLVAFLASFVVAEEQPACGVPIVYRLFTQPELSAPLHKDCPANADLPLSCSKEITDKDSLCCVQQPGGLVLLAQFWDYDPGFGPEDAFTLHGLWPDNCDGTYQQYCDKEQEVSNVTDIIKKLEPSLLDYMNEHWVSDDGDNESFWEHEWNKHGTCMSTLNPSCYKEGTDKHQNVADYARTAIALQKELNTFGFLGSKGIWPSDDKTYPKQDIEAALKYHHSNSKVHIACDKSGALNEVWYYFHIQGAIPSAEYTPVDDTIPKNNCPDQVKYLPKKFNSTKPATGY</sequence>
<evidence type="ECO:0000313" key="16">
    <source>
        <dbReference type="EMBL" id="RDW26056.1"/>
    </source>
</evidence>
<dbReference type="InterPro" id="IPR033130">
    <property type="entry name" value="RNase_T2_His_AS_2"/>
</dbReference>
<dbReference type="Proteomes" id="UP000182444">
    <property type="component" value="Chromosome 1F"/>
</dbReference>
<reference evidence="15 17" key="1">
    <citation type="journal article" date="2016" name="PLoS ONE">
        <title>Sequence Assembly of Yarrowia lipolytica Strain W29/CLIB89 Shows Transposable Element Diversity.</title>
        <authorList>
            <person name="Magnan C."/>
            <person name="Yu J."/>
            <person name="Chang I."/>
            <person name="Jahn E."/>
            <person name="Kanomata Y."/>
            <person name="Wu J."/>
            <person name="Zeller M."/>
            <person name="Oakes M."/>
            <person name="Baldi P."/>
            <person name="Sandmeyer S."/>
        </authorList>
    </citation>
    <scope>NUCLEOTIDE SEQUENCE [LARGE SCALE GENOMIC DNA]</scope>
    <source>
        <strain evidence="15">CLIB89</strain>
        <strain evidence="17">CLIB89(W29)</strain>
    </source>
</reference>
<evidence type="ECO:0000256" key="4">
    <source>
        <dbReference type="ARBA" id="ARBA00022554"/>
    </source>
</evidence>
<dbReference type="OrthoDB" id="435754at2759"/>
<dbReference type="GO" id="GO:0003723">
    <property type="term" value="F:RNA binding"/>
    <property type="evidence" value="ECO:0007669"/>
    <property type="project" value="InterPro"/>
</dbReference>
<dbReference type="InterPro" id="IPR018188">
    <property type="entry name" value="RNase_T2_His_AS_1"/>
</dbReference>
<keyword evidence="8" id="KW-1015">Disulfide bond</keyword>
<dbReference type="AlphaFoldDB" id="A0A1D8NQ13"/>
<dbReference type="GO" id="GO:0006401">
    <property type="term" value="P:RNA catabolic process"/>
    <property type="evidence" value="ECO:0007669"/>
    <property type="project" value="TreeGrafter"/>
</dbReference>
<feature type="signal peptide" evidence="14">
    <location>
        <begin position="1"/>
        <end position="17"/>
    </location>
</feature>
<feature type="active site" evidence="12">
    <location>
        <position position="153"/>
    </location>
</feature>
<dbReference type="SUPFAM" id="SSF55895">
    <property type="entry name" value="Ribonuclease Rh-like"/>
    <property type="match status" value="1"/>
</dbReference>
<reference evidence="16 18" key="2">
    <citation type="submission" date="2018-07" db="EMBL/GenBank/DDBJ databases">
        <title>Draft Genome Assemblies for Five Robust Yarrowia lipolytica Strains Exhibiting High Lipid Production and Pentose Sugar Utilization and Sugar Alcohol Secretion from Undetoxified Lignocellulosic Biomass Hydrolysates.</title>
        <authorList>
            <consortium name="DOE Joint Genome Institute"/>
            <person name="Walker C."/>
            <person name="Ryu S."/>
            <person name="Na H."/>
            <person name="Zane M."/>
            <person name="LaButti K."/>
            <person name="Lipzen A."/>
            <person name="Haridas S."/>
            <person name="Barry K."/>
            <person name="Grigoriev I.V."/>
            <person name="Quarterman J."/>
            <person name="Slininger P."/>
            <person name="Dien B."/>
            <person name="Trinh C.T."/>
        </authorList>
    </citation>
    <scope>NUCLEOTIDE SEQUENCE [LARGE SCALE GENOMIC DNA]</scope>
    <source>
        <strain evidence="16 18">YB392</strain>
    </source>
</reference>
<evidence type="ECO:0000256" key="6">
    <source>
        <dbReference type="ARBA" id="ARBA00022759"/>
    </source>
</evidence>
<evidence type="ECO:0000313" key="17">
    <source>
        <dbReference type="Proteomes" id="UP000182444"/>
    </source>
</evidence>
<dbReference type="eggNOG" id="KOG1642">
    <property type="taxonomic scope" value="Eukaryota"/>
</dbReference>
<keyword evidence="6" id="KW-0255">Endonuclease</keyword>
<evidence type="ECO:0000256" key="2">
    <source>
        <dbReference type="ARBA" id="ARBA00007469"/>
    </source>
</evidence>
<name>A0A1D8NQ13_YARLL</name>
<comment type="subcellular location">
    <subcellularLocation>
        <location evidence="1">Vacuole lumen</location>
    </subcellularLocation>
</comment>
<evidence type="ECO:0000256" key="11">
    <source>
        <dbReference type="ARBA" id="ARBA00025494"/>
    </source>
</evidence>
<comment type="similarity">
    <text evidence="2 13">Belongs to the RNase T2 family.</text>
</comment>
<dbReference type="GO" id="GO:0005576">
    <property type="term" value="C:extracellular region"/>
    <property type="evidence" value="ECO:0007669"/>
    <property type="project" value="TreeGrafter"/>
</dbReference>
<dbReference type="GO" id="GO:0033897">
    <property type="term" value="F:ribonuclease T2 activity"/>
    <property type="evidence" value="ECO:0007669"/>
    <property type="project" value="UniProtKB-EC"/>
</dbReference>
<feature type="chain" id="PRO_5033739746" description="ribonuclease T2" evidence="14">
    <location>
        <begin position="18"/>
        <end position="290"/>
    </location>
</feature>
<dbReference type="PANTHER" id="PTHR11240:SF22">
    <property type="entry name" value="RIBONUCLEASE T2"/>
    <property type="match status" value="1"/>
</dbReference>
<dbReference type="PROSITE" id="PS00531">
    <property type="entry name" value="RNASE_T2_2"/>
    <property type="match status" value="1"/>
</dbReference>
<dbReference type="Pfam" id="PF00445">
    <property type="entry name" value="Ribonuclease_T2"/>
    <property type="match status" value="1"/>
</dbReference>
<keyword evidence="5" id="KW-0540">Nuclease</keyword>
<comment type="function">
    <text evidence="11">Rnase which modulates cell survival under stress conditions. Released from the vacuole to the cytoplasm during stress to promote tRNA and rRNA cleavage and to activate separately a downstream pathway that promotes cell death. Involved in cell size, vacuolar morphology and growth at high temperatures and high salt concentration.</text>
</comment>
<accession>A0A1D8NQ13</accession>
<feature type="active site" evidence="12">
    <location>
        <position position="157"/>
    </location>
</feature>
<dbReference type="KEGG" id="yli:2907689"/>
<dbReference type="InterPro" id="IPR001568">
    <property type="entry name" value="RNase_T2-like"/>
</dbReference>
<dbReference type="EC" id="4.6.1.19" evidence="3"/>
<evidence type="ECO:0000256" key="7">
    <source>
        <dbReference type="ARBA" id="ARBA00022801"/>
    </source>
</evidence>
<evidence type="ECO:0000256" key="8">
    <source>
        <dbReference type="ARBA" id="ARBA00023157"/>
    </source>
</evidence>
<keyword evidence="4" id="KW-0926">Vacuole</keyword>
<dbReference type="VEuPathDB" id="FungiDB:YALI0_F25839g"/>
<dbReference type="EMBL" id="KZ858988">
    <property type="protein sequence ID" value="RDW26056.1"/>
    <property type="molecule type" value="Genomic_DNA"/>
</dbReference>
<dbReference type="GO" id="GO:0016787">
    <property type="term" value="F:hydrolase activity"/>
    <property type="evidence" value="ECO:0007669"/>
    <property type="project" value="UniProtKB-KW"/>
</dbReference>
<proteinExistence type="inferred from homology"/>
<evidence type="ECO:0000256" key="9">
    <source>
        <dbReference type="ARBA" id="ARBA00023180"/>
    </source>
</evidence>
<dbReference type="GO" id="GO:0005775">
    <property type="term" value="C:vacuolar lumen"/>
    <property type="evidence" value="ECO:0007669"/>
    <property type="project" value="UniProtKB-SubCell"/>
</dbReference>
<dbReference type="Proteomes" id="UP000256601">
    <property type="component" value="Unassembled WGS sequence"/>
</dbReference>
<protein>
    <recommendedName>
        <fullName evidence="3">ribonuclease T2</fullName>
        <ecNumber evidence="3">4.6.1.19</ecNumber>
    </recommendedName>
</protein>
<evidence type="ECO:0000256" key="14">
    <source>
        <dbReference type="SAM" id="SignalP"/>
    </source>
</evidence>
<dbReference type="FunFam" id="3.90.730.10:FF:000004">
    <property type="entry name" value="Ribonuclease T2-like"/>
    <property type="match status" value="1"/>
</dbReference>
<keyword evidence="10" id="KW-0456">Lyase</keyword>
<dbReference type="CDD" id="cd01061">
    <property type="entry name" value="RNase_T2_euk"/>
    <property type="match status" value="1"/>
</dbReference>
<dbReference type="EMBL" id="CP017558">
    <property type="protein sequence ID" value="AOW07711.1"/>
    <property type="molecule type" value="Genomic_DNA"/>
</dbReference>
<evidence type="ECO:0000313" key="18">
    <source>
        <dbReference type="Proteomes" id="UP000256601"/>
    </source>
</evidence>
<dbReference type="Gene3D" id="3.90.730.10">
    <property type="entry name" value="Ribonuclease T2-like"/>
    <property type="match status" value="1"/>
</dbReference>
<dbReference type="InterPro" id="IPR033697">
    <property type="entry name" value="Ribonuclease_T2_eukaryotic"/>
</dbReference>